<dbReference type="GO" id="GO:0003908">
    <property type="term" value="F:methylated-DNA-[protein]-cysteine S-methyltransferase activity"/>
    <property type="evidence" value="ECO:0007669"/>
    <property type="project" value="UniProtKB-EC"/>
</dbReference>
<comment type="caution">
    <text evidence="10">The sequence shown here is derived from an EMBL/GenBank/DDBJ whole genome shotgun (WGS) entry which is preliminary data.</text>
</comment>
<comment type="similarity">
    <text evidence="2">Belongs to the MGMT family.</text>
</comment>
<dbReference type="InterPro" id="IPR014048">
    <property type="entry name" value="MethylDNA_cys_MeTrfase_DNA-bd"/>
</dbReference>
<evidence type="ECO:0000256" key="3">
    <source>
        <dbReference type="ARBA" id="ARBA00011918"/>
    </source>
</evidence>
<evidence type="ECO:0000256" key="1">
    <source>
        <dbReference type="ARBA" id="ARBA00001286"/>
    </source>
</evidence>
<dbReference type="AlphaFoldDB" id="A0A645A334"/>
<accession>A0A645A334</accession>
<dbReference type="CDD" id="cd06445">
    <property type="entry name" value="ATase"/>
    <property type="match status" value="1"/>
</dbReference>
<dbReference type="GO" id="GO:0032259">
    <property type="term" value="P:methylation"/>
    <property type="evidence" value="ECO:0007669"/>
    <property type="project" value="UniProtKB-KW"/>
</dbReference>
<reference evidence="10" key="1">
    <citation type="submission" date="2019-08" db="EMBL/GenBank/DDBJ databases">
        <authorList>
            <person name="Kucharzyk K."/>
            <person name="Murdoch R.W."/>
            <person name="Higgins S."/>
            <person name="Loffler F."/>
        </authorList>
    </citation>
    <scope>NUCLEOTIDE SEQUENCE</scope>
</reference>
<dbReference type="InterPro" id="IPR001497">
    <property type="entry name" value="MethylDNA_cys_MeTrfase_AS"/>
</dbReference>
<name>A0A645A334_9ZZZZ</name>
<dbReference type="PANTHER" id="PTHR10815:SF13">
    <property type="entry name" value="METHYLATED-DNA--PROTEIN-CYSTEINE METHYLTRANSFERASE"/>
    <property type="match status" value="1"/>
</dbReference>
<sequence length="182" mass="20069">MNNSVSIAPLSKKEMKDLVISYFFYETDYGLAIIASTPKGICYIGFGEKEPMTVSLKKNYPKADFREQKAGMHELALGFIKNEKVPELTLHISGTDFQLGVWRALLQIPVGKLSSYQAVANAVNNPKAVRAVGSAIGDNPVSYIIPCHRVIRSDGGLGGYFWGLDIKKKMIEKEAEKVKISV</sequence>
<dbReference type="EC" id="2.1.1.63" evidence="3"/>
<dbReference type="Gene3D" id="3.30.160.70">
    <property type="entry name" value="Methylated DNA-protein cysteine methyltransferase domain"/>
    <property type="match status" value="1"/>
</dbReference>
<dbReference type="GO" id="GO:0006281">
    <property type="term" value="P:DNA repair"/>
    <property type="evidence" value="ECO:0007669"/>
    <property type="project" value="UniProtKB-KW"/>
</dbReference>
<keyword evidence="4" id="KW-0489">Methyltransferase</keyword>
<comment type="catalytic activity">
    <reaction evidence="1">
        <text>a 4-O-methyl-thymidine in DNA + L-cysteinyl-[protein] = a thymidine in DNA + S-methyl-L-cysteinyl-[protein]</text>
        <dbReference type="Rhea" id="RHEA:53428"/>
        <dbReference type="Rhea" id="RHEA-COMP:10131"/>
        <dbReference type="Rhea" id="RHEA-COMP:10132"/>
        <dbReference type="Rhea" id="RHEA-COMP:13555"/>
        <dbReference type="Rhea" id="RHEA-COMP:13556"/>
        <dbReference type="ChEBI" id="CHEBI:29950"/>
        <dbReference type="ChEBI" id="CHEBI:82612"/>
        <dbReference type="ChEBI" id="CHEBI:137386"/>
        <dbReference type="ChEBI" id="CHEBI:137387"/>
        <dbReference type="EC" id="2.1.1.63"/>
    </reaction>
</comment>
<keyword evidence="6" id="KW-0227">DNA damage</keyword>
<evidence type="ECO:0000256" key="5">
    <source>
        <dbReference type="ARBA" id="ARBA00022679"/>
    </source>
</evidence>
<dbReference type="Pfam" id="PF01035">
    <property type="entry name" value="DNA_binding_1"/>
    <property type="match status" value="1"/>
</dbReference>
<keyword evidence="7" id="KW-0234">DNA repair</keyword>
<evidence type="ECO:0000256" key="6">
    <source>
        <dbReference type="ARBA" id="ARBA00022763"/>
    </source>
</evidence>
<comment type="catalytic activity">
    <reaction evidence="8">
        <text>a 6-O-methyl-2'-deoxyguanosine in DNA + L-cysteinyl-[protein] = S-methyl-L-cysteinyl-[protein] + a 2'-deoxyguanosine in DNA</text>
        <dbReference type="Rhea" id="RHEA:24000"/>
        <dbReference type="Rhea" id="RHEA-COMP:10131"/>
        <dbReference type="Rhea" id="RHEA-COMP:10132"/>
        <dbReference type="Rhea" id="RHEA-COMP:11367"/>
        <dbReference type="Rhea" id="RHEA-COMP:11368"/>
        <dbReference type="ChEBI" id="CHEBI:29950"/>
        <dbReference type="ChEBI" id="CHEBI:82612"/>
        <dbReference type="ChEBI" id="CHEBI:85445"/>
        <dbReference type="ChEBI" id="CHEBI:85448"/>
        <dbReference type="EC" id="2.1.1.63"/>
    </reaction>
</comment>
<evidence type="ECO:0000259" key="9">
    <source>
        <dbReference type="Pfam" id="PF01035"/>
    </source>
</evidence>
<gene>
    <name evidence="10" type="primary">ada_5</name>
    <name evidence="10" type="ORF">SDC9_93846</name>
</gene>
<dbReference type="PANTHER" id="PTHR10815">
    <property type="entry name" value="METHYLATED-DNA--PROTEIN-CYSTEINE METHYLTRANSFERASE"/>
    <property type="match status" value="1"/>
</dbReference>
<protein>
    <recommendedName>
        <fullName evidence="3">methylated-DNA--[protein]-cysteine S-methyltransferase</fullName>
        <ecNumber evidence="3">2.1.1.63</ecNumber>
    </recommendedName>
</protein>
<evidence type="ECO:0000256" key="8">
    <source>
        <dbReference type="ARBA" id="ARBA00049348"/>
    </source>
</evidence>
<dbReference type="SUPFAM" id="SSF53155">
    <property type="entry name" value="Methylated DNA-protein cysteine methyltransferase domain"/>
    <property type="match status" value="1"/>
</dbReference>
<proteinExistence type="inferred from homology"/>
<dbReference type="InterPro" id="IPR036388">
    <property type="entry name" value="WH-like_DNA-bd_sf"/>
</dbReference>
<dbReference type="Gene3D" id="1.10.10.10">
    <property type="entry name" value="Winged helix-like DNA-binding domain superfamily/Winged helix DNA-binding domain"/>
    <property type="match status" value="1"/>
</dbReference>
<evidence type="ECO:0000256" key="4">
    <source>
        <dbReference type="ARBA" id="ARBA00022603"/>
    </source>
</evidence>
<evidence type="ECO:0000313" key="10">
    <source>
        <dbReference type="EMBL" id="MPM47138.1"/>
    </source>
</evidence>
<dbReference type="EMBL" id="VSSQ01011554">
    <property type="protein sequence ID" value="MPM47138.1"/>
    <property type="molecule type" value="Genomic_DNA"/>
</dbReference>
<evidence type="ECO:0000256" key="2">
    <source>
        <dbReference type="ARBA" id="ARBA00008711"/>
    </source>
</evidence>
<keyword evidence="5" id="KW-0808">Transferase</keyword>
<dbReference type="PROSITE" id="PS00374">
    <property type="entry name" value="MGMT"/>
    <property type="match status" value="1"/>
</dbReference>
<dbReference type="SUPFAM" id="SSF46767">
    <property type="entry name" value="Methylated DNA-protein cysteine methyltransferase, C-terminal domain"/>
    <property type="match status" value="1"/>
</dbReference>
<dbReference type="FunFam" id="1.10.10.10:FF:000214">
    <property type="entry name" value="Methylated-DNA--protein-cysteine methyltransferase"/>
    <property type="match status" value="1"/>
</dbReference>
<organism evidence="10">
    <name type="scientific">bioreactor metagenome</name>
    <dbReference type="NCBI Taxonomy" id="1076179"/>
    <lineage>
        <taxon>unclassified sequences</taxon>
        <taxon>metagenomes</taxon>
        <taxon>ecological metagenomes</taxon>
    </lineage>
</organism>
<dbReference type="InterPro" id="IPR036217">
    <property type="entry name" value="MethylDNA_cys_MeTrfase_DNAb"/>
</dbReference>
<evidence type="ECO:0000256" key="7">
    <source>
        <dbReference type="ARBA" id="ARBA00023204"/>
    </source>
</evidence>
<dbReference type="NCBIfam" id="TIGR00589">
    <property type="entry name" value="ogt"/>
    <property type="match status" value="1"/>
</dbReference>
<dbReference type="InterPro" id="IPR036631">
    <property type="entry name" value="MGMT_N_sf"/>
</dbReference>
<feature type="domain" description="Methylated-DNA-[protein]-cysteine S-methyltransferase DNA binding" evidence="9">
    <location>
        <begin position="96"/>
        <end position="175"/>
    </location>
</feature>